<accession>L0FXB9</accession>
<dbReference type="AlphaFoldDB" id="L0FXB9"/>
<evidence type="ECO:0000313" key="2">
    <source>
        <dbReference type="Proteomes" id="UP000010796"/>
    </source>
</evidence>
<dbReference type="STRING" id="926556.Echvi_1034"/>
<evidence type="ECO:0000313" key="1">
    <source>
        <dbReference type="EMBL" id="AGA77305.1"/>
    </source>
</evidence>
<dbReference type="KEGG" id="evi:Echvi_1034"/>
<dbReference type="HOGENOM" id="CLU_3308675_0_0_10"/>
<keyword evidence="2" id="KW-1185">Reference proteome</keyword>
<organism evidence="1 2">
    <name type="scientific">Echinicola vietnamensis (strain DSM 17526 / LMG 23754 / KMM 6221)</name>
    <dbReference type="NCBI Taxonomy" id="926556"/>
    <lineage>
        <taxon>Bacteria</taxon>
        <taxon>Pseudomonadati</taxon>
        <taxon>Bacteroidota</taxon>
        <taxon>Cytophagia</taxon>
        <taxon>Cytophagales</taxon>
        <taxon>Cyclobacteriaceae</taxon>
        <taxon>Echinicola</taxon>
    </lineage>
</organism>
<name>L0FXB9_ECHVK</name>
<dbReference type="Proteomes" id="UP000010796">
    <property type="component" value="Chromosome"/>
</dbReference>
<sequence>MHVFLNSLLPVVSIWPRIIADRMFKVLQIRVYPFIRELK</sequence>
<proteinExistence type="predicted"/>
<dbReference type="EMBL" id="CP003346">
    <property type="protein sequence ID" value="AGA77305.1"/>
    <property type="molecule type" value="Genomic_DNA"/>
</dbReference>
<gene>
    <name evidence="1" type="ordered locus">Echvi_1034</name>
</gene>
<protein>
    <submittedName>
        <fullName evidence="1">Uncharacterized protein</fullName>
    </submittedName>
</protein>
<reference evidence="2" key="1">
    <citation type="submission" date="2012-02" db="EMBL/GenBank/DDBJ databases">
        <title>The complete genome of Echinicola vietnamensis DSM 17526.</title>
        <authorList>
            <person name="Lucas S."/>
            <person name="Copeland A."/>
            <person name="Lapidus A."/>
            <person name="Glavina del Rio T."/>
            <person name="Dalin E."/>
            <person name="Tice H."/>
            <person name="Bruce D."/>
            <person name="Goodwin L."/>
            <person name="Pitluck S."/>
            <person name="Peters L."/>
            <person name="Ovchinnikova G."/>
            <person name="Teshima H."/>
            <person name="Kyrpides N."/>
            <person name="Mavromatis K."/>
            <person name="Ivanova N."/>
            <person name="Brettin T."/>
            <person name="Detter J.C."/>
            <person name="Han C."/>
            <person name="Larimer F."/>
            <person name="Land M."/>
            <person name="Hauser L."/>
            <person name="Markowitz V."/>
            <person name="Cheng J.-F."/>
            <person name="Hugenholtz P."/>
            <person name="Woyke T."/>
            <person name="Wu D."/>
            <person name="Brambilla E."/>
            <person name="Klenk H.-P."/>
            <person name="Eisen J.A."/>
        </authorList>
    </citation>
    <scope>NUCLEOTIDE SEQUENCE [LARGE SCALE GENOMIC DNA]</scope>
    <source>
        <strain evidence="2">DSM 17526 / LMG 23754 / KMM 6221</strain>
    </source>
</reference>